<keyword evidence="2" id="KW-1185">Reference proteome</keyword>
<evidence type="ECO:0008006" key="3">
    <source>
        <dbReference type="Google" id="ProtNLM"/>
    </source>
</evidence>
<evidence type="ECO:0000313" key="2">
    <source>
        <dbReference type="Proteomes" id="UP000270291"/>
    </source>
</evidence>
<comment type="caution">
    <text evidence="1">The sequence shown here is derived from an EMBL/GenBank/DDBJ whole genome shotgun (WGS) entry which is preliminary data.</text>
</comment>
<dbReference type="OrthoDB" id="884362at2"/>
<dbReference type="Proteomes" id="UP000270291">
    <property type="component" value="Unassembled WGS sequence"/>
</dbReference>
<reference evidence="1 2" key="1">
    <citation type="submission" date="2018-12" db="EMBL/GenBank/DDBJ databases">
        <authorList>
            <person name="Feng G."/>
            <person name="Zhu H."/>
        </authorList>
    </citation>
    <scope>NUCLEOTIDE SEQUENCE [LARGE SCALE GENOMIC DNA]</scope>
    <source>
        <strain evidence="1 2">LMG 26000</strain>
    </source>
</reference>
<protein>
    <recommendedName>
        <fullName evidence="3">STAS/SEC14 domain-containing protein</fullName>
    </recommendedName>
</protein>
<dbReference type="EMBL" id="RWIU01000004">
    <property type="protein sequence ID" value="RSK42958.1"/>
    <property type="molecule type" value="Genomic_DNA"/>
</dbReference>
<sequence>MPASFPTSVAEFIEFHYRPELGILTGRWLRPVSARELQQSYEALAAARPTRYWLLDLHRRGPASEDDTHWVLTEFVPGLAAKLGGRVYLAFLVAAGQLSPEAQATGSPMVLDETAHVRLFTEETSALAWLNGRQHHDSA</sequence>
<organism evidence="1 2">
    <name type="scientific">Hymenobacter perfusus</name>
    <dbReference type="NCBI Taxonomy" id="1236770"/>
    <lineage>
        <taxon>Bacteria</taxon>
        <taxon>Pseudomonadati</taxon>
        <taxon>Bacteroidota</taxon>
        <taxon>Cytophagia</taxon>
        <taxon>Cytophagales</taxon>
        <taxon>Hymenobacteraceae</taxon>
        <taxon>Hymenobacter</taxon>
    </lineage>
</organism>
<proteinExistence type="predicted"/>
<gene>
    <name evidence="1" type="ORF">EI293_14290</name>
</gene>
<name>A0A428K9S3_9BACT</name>
<evidence type="ECO:0000313" key="1">
    <source>
        <dbReference type="EMBL" id="RSK42958.1"/>
    </source>
</evidence>
<accession>A0A428K9S3</accession>
<dbReference type="RefSeq" id="WP_125438969.1">
    <property type="nucleotide sequence ID" value="NZ_RWIU01000004.1"/>
</dbReference>
<dbReference type="AlphaFoldDB" id="A0A428K9S3"/>